<proteinExistence type="predicted"/>
<keyword evidence="1" id="KW-0732">Signal</keyword>
<accession>A0A4R3V9J7</accession>
<reference evidence="2 3" key="1">
    <citation type="submission" date="2019-03" db="EMBL/GenBank/DDBJ databases">
        <title>Genomic Encyclopedia of Type Strains, Phase IV (KMG-IV): sequencing the most valuable type-strain genomes for metagenomic binning, comparative biology and taxonomic classification.</title>
        <authorList>
            <person name="Goeker M."/>
        </authorList>
    </citation>
    <scope>NUCLEOTIDE SEQUENCE [LARGE SCALE GENOMIC DNA]</scope>
    <source>
        <strain evidence="2 3">DSM 654</strain>
    </source>
</reference>
<gene>
    <name evidence="2" type="ORF">EV671_1008148</name>
</gene>
<dbReference type="SUPFAM" id="SSF53850">
    <property type="entry name" value="Periplasmic binding protein-like II"/>
    <property type="match status" value="1"/>
</dbReference>
<evidence type="ECO:0008006" key="4">
    <source>
        <dbReference type="Google" id="ProtNLM"/>
    </source>
</evidence>
<evidence type="ECO:0000313" key="2">
    <source>
        <dbReference type="EMBL" id="TCV00393.1"/>
    </source>
</evidence>
<dbReference type="AlphaFoldDB" id="A0A4R3V9J7"/>
<sequence length="288" mass="32137">MQRRSLLTLSLLPAARCAIAQPAEAVRLPRHISMPDPQLPYVERLVALALARAGSHRRVQLVELEMAQGRSFVELGSGRSPFDLMWTVTDRQRETAGPIPVRIPIDRGLMGWRLLLVRASDLARWRDIGTLDALRGLTAGQGHDWPDTAILRANGLQVATTSGYDALFRMLAAGRFDYFPRSILEIDAELTGNRHPQLALVPQLMLHYPAAAYLFVNPRRPELADELRRGLDAAVADGSFQQLHHAQFGALVRAHPIAREHVLRLANPLLPVETPLQRRELWLQPGEG</sequence>
<dbReference type="EMBL" id="SMBU01000008">
    <property type="protein sequence ID" value="TCV00393.1"/>
    <property type="molecule type" value="Genomic_DNA"/>
</dbReference>
<evidence type="ECO:0000256" key="1">
    <source>
        <dbReference type="SAM" id="SignalP"/>
    </source>
</evidence>
<evidence type="ECO:0000313" key="3">
    <source>
        <dbReference type="Proteomes" id="UP000295110"/>
    </source>
</evidence>
<feature type="chain" id="PRO_5021031350" description="Extracellular solute-binding protein (Family 3)" evidence="1">
    <location>
        <begin position="21"/>
        <end position="288"/>
    </location>
</feature>
<name>A0A4R3V9J7_ROSSA</name>
<keyword evidence="3" id="KW-1185">Reference proteome</keyword>
<organism evidence="2 3">
    <name type="scientific">Roseateles saccharophilus</name>
    <name type="common">Pseudomonas saccharophila</name>
    <dbReference type="NCBI Taxonomy" id="304"/>
    <lineage>
        <taxon>Bacteria</taxon>
        <taxon>Pseudomonadati</taxon>
        <taxon>Pseudomonadota</taxon>
        <taxon>Betaproteobacteria</taxon>
        <taxon>Burkholderiales</taxon>
        <taxon>Sphaerotilaceae</taxon>
        <taxon>Roseateles</taxon>
    </lineage>
</organism>
<dbReference type="RefSeq" id="WP_132571041.1">
    <property type="nucleotide sequence ID" value="NZ_CBCSGL010000048.1"/>
</dbReference>
<protein>
    <recommendedName>
        <fullName evidence="4">Extracellular solute-binding protein (Family 3)</fullName>
    </recommendedName>
</protein>
<dbReference type="Gene3D" id="3.40.190.10">
    <property type="entry name" value="Periplasmic binding protein-like II"/>
    <property type="match status" value="2"/>
</dbReference>
<dbReference type="Proteomes" id="UP000295110">
    <property type="component" value="Unassembled WGS sequence"/>
</dbReference>
<comment type="caution">
    <text evidence="2">The sequence shown here is derived from an EMBL/GenBank/DDBJ whole genome shotgun (WGS) entry which is preliminary data.</text>
</comment>
<dbReference type="OrthoDB" id="547680at2"/>
<feature type="signal peptide" evidence="1">
    <location>
        <begin position="1"/>
        <end position="20"/>
    </location>
</feature>